<dbReference type="GO" id="GO:0005739">
    <property type="term" value="C:mitochondrion"/>
    <property type="evidence" value="ECO:0007669"/>
    <property type="project" value="TreeGrafter"/>
</dbReference>
<dbReference type="InterPro" id="IPR015422">
    <property type="entry name" value="PyrdxlP-dep_Trfase_small"/>
</dbReference>
<dbReference type="Proteomes" id="UP000007879">
    <property type="component" value="Unassembled WGS sequence"/>
</dbReference>
<evidence type="ECO:0000256" key="2">
    <source>
        <dbReference type="ARBA" id="ARBA00011738"/>
    </source>
</evidence>
<dbReference type="RefSeq" id="XP_019863558.1">
    <property type="nucleotide sequence ID" value="XM_020007999.1"/>
</dbReference>
<dbReference type="GeneID" id="109592579"/>
<organism evidence="13 14">
    <name type="scientific">Amphimedon queenslandica</name>
    <name type="common">Sponge</name>
    <dbReference type="NCBI Taxonomy" id="400682"/>
    <lineage>
        <taxon>Eukaryota</taxon>
        <taxon>Metazoa</taxon>
        <taxon>Porifera</taxon>
        <taxon>Demospongiae</taxon>
        <taxon>Heteroscleromorpha</taxon>
        <taxon>Haplosclerida</taxon>
        <taxon>Niphatidae</taxon>
        <taxon>Amphimedon</taxon>
    </lineage>
</organism>
<evidence type="ECO:0000256" key="7">
    <source>
        <dbReference type="ARBA" id="ARBA00040891"/>
    </source>
</evidence>
<dbReference type="GO" id="GO:0006520">
    <property type="term" value="P:amino acid metabolic process"/>
    <property type="evidence" value="ECO:0007669"/>
    <property type="project" value="InterPro"/>
</dbReference>
<evidence type="ECO:0000256" key="1">
    <source>
        <dbReference type="ARBA" id="ARBA00001933"/>
    </source>
</evidence>
<dbReference type="AlphaFoldDB" id="A0AAN0K313"/>
<dbReference type="GO" id="GO:0030170">
    <property type="term" value="F:pyridoxal phosphate binding"/>
    <property type="evidence" value="ECO:0007669"/>
    <property type="project" value="InterPro"/>
</dbReference>
<reference evidence="14" key="1">
    <citation type="journal article" date="2010" name="Nature">
        <title>The Amphimedon queenslandica genome and the evolution of animal complexity.</title>
        <authorList>
            <person name="Srivastava M."/>
            <person name="Simakov O."/>
            <person name="Chapman J."/>
            <person name="Fahey B."/>
            <person name="Gauthier M.E."/>
            <person name="Mitros T."/>
            <person name="Richards G.S."/>
            <person name="Conaco C."/>
            <person name="Dacre M."/>
            <person name="Hellsten U."/>
            <person name="Larroux C."/>
            <person name="Putnam N.H."/>
            <person name="Stanke M."/>
            <person name="Adamska M."/>
            <person name="Darling A."/>
            <person name="Degnan S.M."/>
            <person name="Oakley T.H."/>
            <person name="Plachetzki D.C."/>
            <person name="Zhai Y."/>
            <person name="Adamski M."/>
            <person name="Calcino A."/>
            <person name="Cummins S.F."/>
            <person name="Goodstein D.M."/>
            <person name="Harris C."/>
            <person name="Jackson D.J."/>
            <person name="Leys S.P."/>
            <person name="Shu S."/>
            <person name="Woodcroft B.J."/>
            <person name="Vervoort M."/>
            <person name="Kosik K.S."/>
            <person name="Manning G."/>
            <person name="Degnan B.M."/>
            <person name="Rokhsar D.S."/>
        </authorList>
    </citation>
    <scope>NUCLEOTIDE SEQUENCE [LARGE SCALE GENOMIC DNA]</scope>
</reference>
<evidence type="ECO:0000256" key="9">
    <source>
        <dbReference type="ARBA" id="ARBA00041746"/>
    </source>
</evidence>
<dbReference type="KEGG" id="aqu:109592579"/>
<dbReference type="EnsemblMetazoa" id="XM_020007999.1">
    <property type="protein sequence ID" value="XP_019863558.1"/>
    <property type="gene ID" value="LOC109592579"/>
</dbReference>
<accession>A0AAN0K313</accession>
<comment type="subunit">
    <text evidence="2">Homodimer.</text>
</comment>
<keyword evidence="6" id="KW-0663">Pyridoxal phosphate</keyword>
<evidence type="ECO:0000313" key="14">
    <source>
        <dbReference type="Proteomes" id="UP000007879"/>
    </source>
</evidence>
<dbReference type="Pfam" id="PF00155">
    <property type="entry name" value="Aminotran_1_2"/>
    <property type="match status" value="1"/>
</dbReference>
<protein>
    <recommendedName>
        <fullName evidence="7">Aspartate aminotransferase, mitochondrial</fullName>
        <ecNumber evidence="3">2.6.1.1</ecNumber>
    </recommendedName>
    <alternativeName>
        <fullName evidence="8">Kynurenine aminotransferase 4</fullName>
    </alternativeName>
    <alternativeName>
        <fullName evidence="11">Kynurenine aminotransferase IV</fullName>
    </alternativeName>
    <alternativeName>
        <fullName evidence="10">Kynurenine--oxoglutarate transaminase 4</fullName>
    </alternativeName>
    <alternativeName>
        <fullName evidence="9">Kynurenine--oxoglutarate transaminase IV</fullName>
    </alternativeName>
</protein>
<evidence type="ECO:0000256" key="5">
    <source>
        <dbReference type="ARBA" id="ARBA00022679"/>
    </source>
</evidence>
<dbReference type="PANTHER" id="PTHR11879:SF22">
    <property type="entry name" value="ASPARTATE AMINOTRANSFERASE, MITOCHONDRIAL"/>
    <property type="match status" value="1"/>
</dbReference>
<evidence type="ECO:0000256" key="6">
    <source>
        <dbReference type="ARBA" id="ARBA00022898"/>
    </source>
</evidence>
<dbReference type="SUPFAM" id="SSF53383">
    <property type="entry name" value="PLP-dependent transferases"/>
    <property type="match status" value="1"/>
</dbReference>
<dbReference type="InterPro" id="IPR004839">
    <property type="entry name" value="Aminotransferase_I/II_large"/>
</dbReference>
<feature type="domain" description="Aminotransferase class I/classII large" evidence="12">
    <location>
        <begin position="14"/>
        <end position="90"/>
    </location>
</feature>
<dbReference type="InterPro" id="IPR000796">
    <property type="entry name" value="Asp_trans"/>
</dbReference>
<dbReference type="PANTHER" id="PTHR11879">
    <property type="entry name" value="ASPARTATE AMINOTRANSFERASE"/>
    <property type="match status" value="1"/>
</dbReference>
<evidence type="ECO:0000256" key="11">
    <source>
        <dbReference type="ARBA" id="ARBA00042891"/>
    </source>
</evidence>
<name>A0AAN0K313_AMPQE</name>
<dbReference type="EC" id="2.6.1.1" evidence="3"/>
<keyword evidence="14" id="KW-1185">Reference proteome</keyword>
<evidence type="ECO:0000256" key="4">
    <source>
        <dbReference type="ARBA" id="ARBA00022576"/>
    </source>
</evidence>
<evidence type="ECO:0000256" key="3">
    <source>
        <dbReference type="ARBA" id="ARBA00012753"/>
    </source>
</evidence>
<comment type="cofactor">
    <cofactor evidence="1">
        <name>pyridoxal 5'-phosphate</name>
        <dbReference type="ChEBI" id="CHEBI:597326"/>
    </cofactor>
</comment>
<proteinExistence type="predicted"/>
<keyword evidence="5" id="KW-0808">Transferase</keyword>
<sequence>MHYYRLKEFNVVFEDIQSKRVAFHDALVKTGSKRDWSHILRQKGWFCFTGLSEEQVAMLEKDYAIYMSKTGRVPVVALRTSEIGYLANAIHSVMK</sequence>
<dbReference type="InterPro" id="IPR015424">
    <property type="entry name" value="PyrdxlP-dep_Trfase"/>
</dbReference>
<dbReference type="GO" id="GO:0004069">
    <property type="term" value="F:L-aspartate:2-oxoglutarate aminotransferase activity"/>
    <property type="evidence" value="ECO:0007669"/>
    <property type="project" value="UniProtKB-EC"/>
</dbReference>
<keyword evidence="4" id="KW-0032">Aminotransferase</keyword>
<evidence type="ECO:0000256" key="8">
    <source>
        <dbReference type="ARBA" id="ARBA00041257"/>
    </source>
</evidence>
<evidence type="ECO:0000259" key="12">
    <source>
        <dbReference type="Pfam" id="PF00155"/>
    </source>
</evidence>
<evidence type="ECO:0000313" key="13">
    <source>
        <dbReference type="EnsemblMetazoa" id="XP_019863558.1"/>
    </source>
</evidence>
<reference evidence="13" key="2">
    <citation type="submission" date="2024-06" db="UniProtKB">
        <authorList>
            <consortium name="EnsemblMetazoa"/>
        </authorList>
    </citation>
    <scope>IDENTIFICATION</scope>
</reference>
<evidence type="ECO:0000256" key="10">
    <source>
        <dbReference type="ARBA" id="ARBA00042867"/>
    </source>
</evidence>
<dbReference type="Gene3D" id="3.90.1150.10">
    <property type="entry name" value="Aspartate Aminotransferase, domain 1"/>
    <property type="match status" value="1"/>
</dbReference>